<dbReference type="GO" id="GO:0004930">
    <property type="term" value="F:G protein-coupled receptor activity"/>
    <property type="evidence" value="ECO:0007669"/>
    <property type="project" value="TreeGrafter"/>
</dbReference>
<feature type="transmembrane region" description="Helical" evidence="5">
    <location>
        <begin position="235"/>
        <end position="253"/>
    </location>
</feature>
<dbReference type="AlphaFoldDB" id="A0A4P9W3L1"/>
<dbReference type="OrthoDB" id="2118425at2759"/>
<name>A0A4P9W3L1_9FUNG</name>
<feature type="transmembrane region" description="Helical" evidence="5">
    <location>
        <begin position="136"/>
        <end position="155"/>
    </location>
</feature>
<feature type="transmembrane region" description="Helical" evidence="5">
    <location>
        <begin position="265"/>
        <end position="286"/>
    </location>
</feature>
<reference evidence="8" key="1">
    <citation type="journal article" date="2018" name="Nat. Microbiol.">
        <title>Leveraging single-cell genomics to expand the fungal tree of life.</title>
        <authorList>
            <person name="Ahrendt S.R."/>
            <person name="Quandt C.A."/>
            <person name="Ciobanu D."/>
            <person name="Clum A."/>
            <person name="Salamov A."/>
            <person name="Andreopoulos B."/>
            <person name="Cheng J.F."/>
            <person name="Woyke T."/>
            <person name="Pelin A."/>
            <person name="Henrissat B."/>
            <person name="Reynolds N.K."/>
            <person name="Benny G.L."/>
            <person name="Smith M.E."/>
            <person name="James T.Y."/>
            <person name="Grigoriev I.V."/>
        </authorList>
    </citation>
    <scope>NUCLEOTIDE SEQUENCE [LARGE SCALE GENOMIC DNA]</scope>
</reference>
<feature type="transmembrane region" description="Helical" evidence="5">
    <location>
        <begin position="175"/>
        <end position="201"/>
    </location>
</feature>
<evidence type="ECO:0000256" key="3">
    <source>
        <dbReference type="ARBA" id="ARBA00022989"/>
    </source>
</evidence>
<evidence type="ECO:0000256" key="4">
    <source>
        <dbReference type="ARBA" id="ARBA00023136"/>
    </source>
</evidence>
<evidence type="ECO:0000256" key="5">
    <source>
        <dbReference type="SAM" id="Phobius"/>
    </source>
</evidence>
<dbReference type="PANTHER" id="PTHR23112:SF0">
    <property type="entry name" value="TRANSMEMBRANE PROTEIN 116"/>
    <property type="match status" value="1"/>
</dbReference>
<sequence length="319" mass="35857">MVSSFYETHHYVTYVDWQAVHHLALVAISLSLVGSLYIIISTLLRWRRGGYQPLSTTQLFPMWISCCDLLYGLFHGSDHIINLVTEREAPKDACVALGALTVFAMALPAVWVAACAFNVWASVVWGKTISYGRYDWKLHVIGWGFPAIWAIIPLIKGQYGAETFWCGLPDPLYLFIFNGIPVSIAIAADSILYGHVVFTLLRYRNVIETQSIRSPLPSDTVGKARALKLESRARSLPTFVMIYMIQWAPYLGYQWCMILSVQPVFSYALVVVVLANLGGLMNAIAYRRLLNIETHSEGKMSNDVEAMPKFKMSYPETSV</sequence>
<evidence type="ECO:0000259" key="6">
    <source>
        <dbReference type="PROSITE" id="PS50261"/>
    </source>
</evidence>
<evidence type="ECO:0000256" key="1">
    <source>
        <dbReference type="ARBA" id="ARBA00004141"/>
    </source>
</evidence>
<accession>A0A4P9W3L1</accession>
<dbReference type="GO" id="GO:0005886">
    <property type="term" value="C:plasma membrane"/>
    <property type="evidence" value="ECO:0007669"/>
    <property type="project" value="TreeGrafter"/>
</dbReference>
<dbReference type="InterPro" id="IPR017981">
    <property type="entry name" value="GPCR_2-like_7TM"/>
</dbReference>
<dbReference type="GO" id="GO:0007189">
    <property type="term" value="P:adenylate cyclase-activating G protein-coupled receptor signaling pathway"/>
    <property type="evidence" value="ECO:0007669"/>
    <property type="project" value="TreeGrafter"/>
</dbReference>
<feature type="transmembrane region" description="Helical" evidence="5">
    <location>
        <begin position="95"/>
        <end position="124"/>
    </location>
</feature>
<dbReference type="SUPFAM" id="SSF81321">
    <property type="entry name" value="Family A G protein-coupled receptor-like"/>
    <property type="match status" value="1"/>
</dbReference>
<dbReference type="PROSITE" id="PS50261">
    <property type="entry name" value="G_PROTEIN_RECEP_F2_4"/>
    <property type="match status" value="1"/>
</dbReference>
<evidence type="ECO:0000313" key="8">
    <source>
        <dbReference type="Proteomes" id="UP000269721"/>
    </source>
</evidence>
<dbReference type="Proteomes" id="UP000269721">
    <property type="component" value="Unassembled WGS sequence"/>
</dbReference>
<proteinExistence type="predicted"/>
<feature type="domain" description="G-protein coupled receptors family 2 profile 2" evidence="6">
    <location>
        <begin position="20"/>
        <end position="290"/>
    </location>
</feature>
<dbReference type="PANTHER" id="PTHR23112">
    <property type="entry name" value="G PROTEIN-COUPLED RECEPTOR 157-RELATED"/>
    <property type="match status" value="1"/>
</dbReference>
<dbReference type="EMBL" id="KZ998652">
    <property type="protein sequence ID" value="RKO85885.1"/>
    <property type="molecule type" value="Genomic_DNA"/>
</dbReference>
<dbReference type="Gene3D" id="1.20.1070.10">
    <property type="entry name" value="Rhodopsin 7-helix transmembrane proteins"/>
    <property type="match status" value="1"/>
</dbReference>
<keyword evidence="2 5" id="KW-0812">Transmembrane</keyword>
<gene>
    <name evidence="7" type="ORF">BDK51DRAFT_32069</name>
</gene>
<evidence type="ECO:0000313" key="7">
    <source>
        <dbReference type="EMBL" id="RKO85885.1"/>
    </source>
</evidence>
<feature type="transmembrane region" description="Helical" evidence="5">
    <location>
        <begin position="56"/>
        <end position="75"/>
    </location>
</feature>
<dbReference type="GO" id="GO:0007166">
    <property type="term" value="P:cell surface receptor signaling pathway"/>
    <property type="evidence" value="ECO:0007669"/>
    <property type="project" value="InterPro"/>
</dbReference>
<evidence type="ECO:0000256" key="2">
    <source>
        <dbReference type="ARBA" id="ARBA00022692"/>
    </source>
</evidence>
<feature type="transmembrane region" description="Helical" evidence="5">
    <location>
        <begin position="20"/>
        <end position="44"/>
    </location>
</feature>
<keyword evidence="8" id="KW-1185">Reference proteome</keyword>
<protein>
    <recommendedName>
        <fullName evidence="6">G-protein coupled receptors family 2 profile 2 domain-containing protein</fullName>
    </recommendedName>
</protein>
<comment type="subcellular location">
    <subcellularLocation>
        <location evidence="1">Membrane</location>
        <topology evidence="1">Multi-pass membrane protein</topology>
    </subcellularLocation>
</comment>
<keyword evidence="3 5" id="KW-1133">Transmembrane helix</keyword>
<keyword evidence="4 5" id="KW-0472">Membrane</keyword>
<organism evidence="7 8">
    <name type="scientific">Blyttiomyces helicus</name>
    <dbReference type="NCBI Taxonomy" id="388810"/>
    <lineage>
        <taxon>Eukaryota</taxon>
        <taxon>Fungi</taxon>
        <taxon>Fungi incertae sedis</taxon>
        <taxon>Chytridiomycota</taxon>
        <taxon>Chytridiomycota incertae sedis</taxon>
        <taxon>Chytridiomycetes</taxon>
        <taxon>Chytridiomycetes incertae sedis</taxon>
        <taxon>Blyttiomyces</taxon>
    </lineage>
</organism>